<dbReference type="PANTHER" id="PTHR31634:SF2">
    <property type="entry name" value="BLOC-1-RELATED COMPLEX SUBUNIT 5"/>
    <property type="match status" value="1"/>
</dbReference>
<evidence type="ECO:0000256" key="2">
    <source>
        <dbReference type="ARBA" id="ARBA00010235"/>
    </source>
</evidence>
<comment type="similarity">
    <text evidence="2">Belongs to the BORCS5 family.</text>
</comment>
<evidence type="ECO:0000256" key="6">
    <source>
        <dbReference type="ARBA" id="ARBA00023288"/>
    </source>
</evidence>
<proteinExistence type="inferred from homology"/>
<sequence>MGSEQSTQQGIGGKPGRSDLARHLQRGKTVSGASPEDEVEKDERNGSISPGPSVCSDSDLPYISYTVNRPIGDSPKLSSKPSGPLQRGKSLGSANASPVKKRYSGARKSTSAGAKTHGHDIVVVKAAKEPDSHEKDPYLLKLKSIPMFLPIMRGTINLPGMRDPEILERLDPQDLLCLCKRLQNYMALCSEHVSTNQNLITSRIRDVDFELCHLVTSLGERQKKLSKQAEKLSKVTELSHQLNKCHNQLNKTLELMENLNNSLPIANRLEPFVWTTG</sequence>
<dbReference type="GO" id="GO:0032418">
    <property type="term" value="P:lysosome localization"/>
    <property type="evidence" value="ECO:0007669"/>
    <property type="project" value="InterPro"/>
</dbReference>
<evidence type="ECO:0000256" key="7">
    <source>
        <dbReference type="SAM" id="MobiDB-lite"/>
    </source>
</evidence>
<dbReference type="InterPro" id="IPR018780">
    <property type="entry name" value="TBORCS5"/>
</dbReference>
<comment type="caution">
    <text evidence="8">The sequence shown here is derived from an EMBL/GenBank/DDBJ whole genome shotgun (WGS) entry which is preliminary data.</text>
</comment>
<feature type="compositionally biased region" description="Low complexity" evidence="7">
    <location>
        <begin position="74"/>
        <end position="85"/>
    </location>
</feature>
<dbReference type="GO" id="GO:1903744">
    <property type="term" value="P:positive regulation of anterograde synaptic vesicle transport"/>
    <property type="evidence" value="ECO:0007669"/>
    <property type="project" value="TreeGrafter"/>
</dbReference>
<evidence type="ECO:0000256" key="1">
    <source>
        <dbReference type="ARBA" id="ARBA00004122"/>
    </source>
</evidence>
<evidence type="ECO:0000256" key="4">
    <source>
        <dbReference type="ARBA" id="ARBA00023136"/>
    </source>
</evidence>
<name>A0AAW2HTU4_9NEOP</name>
<dbReference type="GO" id="GO:0099078">
    <property type="term" value="C:BORC complex"/>
    <property type="evidence" value="ECO:0007669"/>
    <property type="project" value="TreeGrafter"/>
</dbReference>
<dbReference type="CDD" id="cd22789">
    <property type="entry name" value="BORCS5-like"/>
    <property type="match status" value="1"/>
</dbReference>
<evidence type="ECO:0000256" key="3">
    <source>
        <dbReference type="ARBA" id="ARBA00022300"/>
    </source>
</evidence>
<dbReference type="GO" id="GO:0098574">
    <property type="term" value="C:cytoplasmic side of lysosomal membrane"/>
    <property type="evidence" value="ECO:0007669"/>
    <property type="project" value="TreeGrafter"/>
</dbReference>
<reference evidence="8" key="1">
    <citation type="journal article" date="2024" name="Gigascience">
        <title>Chromosome-level genome of the poultry shaft louse Menopon gallinae provides insight into the host-switching and adaptive evolution of parasitic lice.</title>
        <authorList>
            <person name="Xu Y."/>
            <person name="Ma L."/>
            <person name="Liu S."/>
            <person name="Liang Y."/>
            <person name="Liu Q."/>
            <person name="He Z."/>
            <person name="Tian L."/>
            <person name="Duan Y."/>
            <person name="Cai W."/>
            <person name="Li H."/>
            <person name="Song F."/>
        </authorList>
    </citation>
    <scope>NUCLEOTIDE SEQUENCE</scope>
    <source>
        <strain evidence="8">Cailab_2023a</strain>
    </source>
</reference>
<dbReference type="GO" id="GO:0030672">
    <property type="term" value="C:synaptic vesicle membrane"/>
    <property type="evidence" value="ECO:0007669"/>
    <property type="project" value="TreeGrafter"/>
</dbReference>
<comment type="subcellular location">
    <subcellularLocation>
        <location evidence="1">Lysosome membrane</location>
        <topology evidence="1">Lipid-anchor</topology>
        <orientation evidence="1">Cytoplasmic side</orientation>
    </subcellularLocation>
</comment>
<protein>
    <recommendedName>
        <fullName evidence="3">BLOC-1-related complex subunit 5</fullName>
    </recommendedName>
</protein>
<feature type="region of interest" description="Disordered" evidence="7">
    <location>
        <begin position="1"/>
        <end position="116"/>
    </location>
</feature>
<evidence type="ECO:0000256" key="5">
    <source>
        <dbReference type="ARBA" id="ARBA00023228"/>
    </source>
</evidence>
<keyword evidence="6" id="KW-0449">Lipoprotein</keyword>
<dbReference type="PANTHER" id="PTHR31634">
    <property type="entry name" value="BLOC-1-RELATED COMPLEX SUBUNIT 5"/>
    <property type="match status" value="1"/>
</dbReference>
<accession>A0AAW2HTU4</accession>
<dbReference type="AlphaFoldDB" id="A0AAW2HTU4"/>
<gene>
    <name evidence="8" type="ORF">PYX00_006012</name>
</gene>
<evidence type="ECO:0000313" key="8">
    <source>
        <dbReference type="EMBL" id="KAL0273314.1"/>
    </source>
</evidence>
<keyword evidence="5" id="KW-0458">Lysosome</keyword>
<organism evidence="8">
    <name type="scientific">Menopon gallinae</name>
    <name type="common">poultry shaft louse</name>
    <dbReference type="NCBI Taxonomy" id="328185"/>
    <lineage>
        <taxon>Eukaryota</taxon>
        <taxon>Metazoa</taxon>
        <taxon>Ecdysozoa</taxon>
        <taxon>Arthropoda</taxon>
        <taxon>Hexapoda</taxon>
        <taxon>Insecta</taxon>
        <taxon>Pterygota</taxon>
        <taxon>Neoptera</taxon>
        <taxon>Paraneoptera</taxon>
        <taxon>Psocodea</taxon>
        <taxon>Troctomorpha</taxon>
        <taxon>Phthiraptera</taxon>
        <taxon>Amblycera</taxon>
        <taxon>Menoponidae</taxon>
        <taxon>Menopon</taxon>
    </lineage>
</organism>
<dbReference type="EMBL" id="JARGDH010000003">
    <property type="protein sequence ID" value="KAL0273314.1"/>
    <property type="molecule type" value="Genomic_DNA"/>
</dbReference>
<dbReference type="Pfam" id="PF10158">
    <property type="entry name" value="LOH1CR12"/>
    <property type="match status" value="1"/>
</dbReference>
<keyword evidence="4" id="KW-0472">Membrane</keyword>
<dbReference type="GO" id="GO:0072384">
    <property type="term" value="P:organelle transport along microtubule"/>
    <property type="evidence" value="ECO:0007669"/>
    <property type="project" value="TreeGrafter"/>
</dbReference>